<reference evidence="10" key="1">
    <citation type="submission" date="2020-01" db="EMBL/GenBank/DDBJ databases">
        <title>Draft genome sequence of the Termite Coptotermes fromosanus.</title>
        <authorList>
            <person name="Itakura S."/>
            <person name="Yosikawa Y."/>
            <person name="Umezawa K."/>
        </authorList>
    </citation>
    <scope>NUCLEOTIDE SEQUENCE [LARGE SCALE GENOMIC DNA]</scope>
</reference>
<feature type="transmembrane region" description="Helical" evidence="7">
    <location>
        <begin position="267"/>
        <end position="287"/>
    </location>
</feature>
<evidence type="ECO:0000256" key="3">
    <source>
        <dbReference type="ARBA" id="ARBA00022692"/>
    </source>
</evidence>
<dbReference type="PANTHER" id="PTHR23302:SF40">
    <property type="entry name" value="TRANSMEMBRANE CHANNEL-LIKE PROTEIN"/>
    <property type="match status" value="1"/>
</dbReference>
<comment type="subcellular location">
    <subcellularLocation>
        <location evidence="1">Membrane</location>
        <topology evidence="1">Multi-pass membrane protein</topology>
    </subcellularLocation>
</comment>
<dbReference type="AlphaFoldDB" id="A0A6L2Q8J1"/>
<comment type="caution">
    <text evidence="9">The sequence shown here is derived from an EMBL/GenBank/DDBJ whole genome shotgun (WGS) entry which is preliminary data.</text>
</comment>
<evidence type="ECO:0000256" key="7">
    <source>
        <dbReference type="SAM" id="Phobius"/>
    </source>
</evidence>
<feature type="region of interest" description="Disordered" evidence="6">
    <location>
        <begin position="1109"/>
        <end position="1216"/>
    </location>
</feature>
<dbReference type="InterPro" id="IPR038900">
    <property type="entry name" value="TMC"/>
</dbReference>
<accession>A0A6L2Q8J1</accession>
<keyword evidence="5 7" id="KW-0472">Membrane</keyword>
<sequence>MKRELANLVNVLIPWELRIKEIESHFGSVVASYFTFLRWLFWVNLVITVLLLAFVAVPELLTADPKLAGDRKEMSPEEKANSTNLMTLWDFEGVLKYSPLFYGYYTDQDDKRNVYHLPFAYFMTGLAVYIYSFVATLKRYGLYRSGHCVLANTVCTGWQNVCSPIQWVLANTVYTGWQNDGRKLSHDWRIIGLRVLVNFAVVALLAASAYAVVEAVKRSAEPARDENWWRQNEITMVLTLITFIYPIIFEVLGFFEGFHPRKQLRLQLARIMVLNLLNLYSLIFALFGKISSMTSELEHLRPNTTTVMPVYTESNVPLFRRTPVTTTLPAIFESSGVITTSTPDVTTSIMLMVTALSAAPHLIPNVTSLVQTIATEEPAEVTSLLSELASLLNITATASEASGLPTLSTIFNGTEVYLHDKTEYDSSHISDTGVIRHDPTLSLDWDDTGDNFTNPYMQGSLYDNSAFIDEQINTSLSTDFTGVGETLFNSTEGHSDIFASYPTQHAAMISNFTIINMKSQAYEVSETDVRSNSRNLSLEGYLDNTSNNFTDNSVITESIPPLNFVSVANFTFGGGNMSHGLTSVMESEELTSTVITTLETLLAQTKDFASTNQYTEHISQMIQKITTDVTDSTKCYSSQCDTLPTDGTASSWEPSFAPDAISEKHSTAITTESTLTLEQAHGSSDVPVVTSELPPAQSDTKRQRDLRRLCWETMFGQELVKLTVMDLIVTVSSTLVIDFIRAVFVRVMNNCWCWDLEKQFPQYGDFKIAENILHLVNNQGMVWMGMFFSPGLPLLNLIKLVILMYLRSWAVLTCNVPHEVVFRASRSNNFYFALLLTMLFLCVLPVGYAIVWVTPSWHCGPFSRYSHIYHIFTKRLQEALPNSLHRALDYIASPGTVIPLLLLLVLVIYYLVSLTGALREANNDLKTQLRRERTEERRKMFQLVYHKRKGRSGPDGADTPYSRWRKILPVMPSKSLPGEPTKQCDVNTDDKDSVMAITNGDLKNDCNRTEILTRILKRAFRKSSATSDEDSMPVMDGEGTDNEVHDSLPEDKPHTKAVKVRPRFESYSSGVIETSFNVEQERDDSLVSAWSDNIPVIRISKTDSSECIQQRAEPQQPTKSSSTDTVIEPIHKSTKSVPSVSPTMHKKSDTKFRGDQLAQDSVQVDTNGHKRLVRALISESKRRKTHKSPEDQKPGDEMEMVHRNTQQEQNIRKDET</sequence>
<comment type="similarity">
    <text evidence="2">Belongs to the TMC family.</text>
</comment>
<feature type="transmembrane region" description="Helical" evidence="7">
    <location>
        <begin position="119"/>
        <end position="137"/>
    </location>
</feature>
<feature type="transmembrane region" description="Helical" evidence="7">
    <location>
        <begin position="830"/>
        <end position="853"/>
    </location>
</feature>
<feature type="compositionally biased region" description="Basic and acidic residues" evidence="6">
    <location>
        <begin position="1042"/>
        <end position="1054"/>
    </location>
</feature>
<dbReference type="OrthoDB" id="5831905at2759"/>
<keyword evidence="4 7" id="KW-1133">Transmembrane helix</keyword>
<dbReference type="PANTHER" id="PTHR23302">
    <property type="entry name" value="TRANSMEMBRANE CHANNEL-RELATED"/>
    <property type="match status" value="1"/>
</dbReference>
<protein>
    <recommendedName>
        <fullName evidence="8">TMC domain-containing protein</fullName>
    </recommendedName>
</protein>
<proteinExistence type="inferred from homology"/>
<evidence type="ECO:0000256" key="4">
    <source>
        <dbReference type="ARBA" id="ARBA00022989"/>
    </source>
</evidence>
<feature type="compositionally biased region" description="Polar residues" evidence="6">
    <location>
        <begin position="1109"/>
        <end position="1125"/>
    </location>
</feature>
<evidence type="ECO:0000256" key="2">
    <source>
        <dbReference type="ARBA" id="ARBA00006510"/>
    </source>
</evidence>
<feature type="domain" description="TMC" evidence="8">
    <location>
        <begin position="710"/>
        <end position="825"/>
    </location>
</feature>
<feature type="transmembrane region" description="Helical" evidence="7">
    <location>
        <begin position="781"/>
        <end position="806"/>
    </location>
</feature>
<gene>
    <name evidence="9" type="ORF">Cfor_10565</name>
</gene>
<keyword evidence="10" id="KW-1185">Reference proteome</keyword>
<dbReference type="Pfam" id="PF07810">
    <property type="entry name" value="TMC"/>
    <property type="match status" value="1"/>
</dbReference>
<keyword evidence="3 7" id="KW-0812">Transmembrane</keyword>
<feature type="transmembrane region" description="Helical" evidence="7">
    <location>
        <begin position="233"/>
        <end position="255"/>
    </location>
</feature>
<dbReference type="FunCoup" id="A0A6L2Q8J1">
    <property type="interactions" value="12"/>
</dbReference>
<evidence type="ECO:0000259" key="8">
    <source>
        <dbReference type="Pfam" id="PF07810"/>
    </source>
</evidence>
<name>A0A6L2Q8J1_COPFO</name>
<feature type="transmembrane region" description="Helical" evidence="7">
    <location>
        <begin position="191"/>
        <end position="213"/>
    </location>
</feature>
<dbReference type="InterPro" id="IPR012496">
    <property type="entry name" value="TMC_dom"/>
</dbReference>
<dbReference type="GO" id="GO:0005886">
    <property type="term" value="C:plasma membrane"/>
    <property type="evidence" value="ECO:0007669"/>
    <property type="project" value="InterPro"/>
</dbReference>
<feature type="transmembrane region" description="Helical" evidence="7">
    <location>
        <begin position="39"/>
        <end position="57"/>
    </location>
</feature>
<dbReference type="InParanoid" id="A0A6L2Q8J1"/>
<evidence type="ECO:0000256" key="6">
    <source>
        <dbReference type="SAM" id="MobiDB-lite"/>
    </source>
</evidence>
<dbReference type="Proteomes" id="UP000502823">
    <property type="component" value="Unassembled WGS sequence"/>
</dbReference>
<organism evidence="9 10">
    <name type="scientific">Coptotermes formosanus</name>
    <name type="common">Formosan subterranean termite</name>
    <dbReference type="NCBI Taxonomy" id="36987"/>
    <lineage>
        <taxon>Eukaryota</taxon>
        <taxon>Metazoa</taxon>
        <taxon>Ecdysozoa</taxon>
        <taxon>Arthropoda</taxon>
        <taxon>Hexapoda</taxon>
        <taxon>Insecta</taxon>
        <taxon>Pterygota</taxon>
        <taxon>Neoptera</taxon>
        <taxon>Polyneoptera</taxon>
        <taxon>Dictyoptera</taxon>
        <taxon>Blattodea</taxon>
        <taxon>Blattoidea</taxon>
        <taxon>Termitoidae</taxon>
        <taxon>Rhinotermitidae</taxon>
        <taxon>Coptotermes</taxon>
    </lineage>
</organism>
<evidence type="ECO:0000256" key="5">
    <source>
        <dbReference type="ARBA" id="ARBA00023136"/>
    </source>
</evidence>
<dbReference type="EMBL" id="BLKM01000875">
    <property type="protein sequence ID" value="GFG39175.1"/>
    <property type="molecule type" value="Genomic_DNA"/>
</dbReference>
<dbReference type="GO" id="GO:0008381">
    <property type="term" value="F:mechanosensitive monoatomic ion channel activity"/>
    <property type="evidence" value="ECO:0007669"/>
    <property type="project" value="TreeGrafter"/>
</dbReference>
<evidence type="ECO:0000313" key="9">
    <source>
        <dbReference type="EMBL" id="GFG39175.1"/>
    </source>
</evidence>
<feature type="compositionally biased region" description="Basic and acidic residues" evidence="6">
    <location>
        <begin position="1187"/>
        <end position="1202"/>
    </location>
</feature>
<feature type="region of interest" description="Disordered" evidence="6">
    <location>
        <begin position="1022"/>
        <end position="1059"/>
    </location>
</feature>
<evidence type="ECO:0000313" key="10">
    <source>
        <dbReference type="Proteomes" id="UP000502823"/>
    </source>
</evidence>
<evidence type="ECO:0000256" key="1">
    <source>
        <dbReference type="ARBA" id="ARBA00004141"/>
    </source>
</evidence>
<feature type="transmembrane region" description="Helical" evidence="7">
    <location>
        <begin position="890"/>
        <end position="912"/>
    </location>
</feature>